<feature type="compositionally biased region" description="Low complexity" evidence="1">
    <location>
        <begin position="47"/>
        <end position="59"/>
    </location>
</feature>
<name>A0ABR4PME7_9HELO</name>
<dbReference type="EMBL" id="JBFCZG010000003">
    <property type="protein sequence ID" value="KAL3424513.1"/>
    <property type="molecule type" value="Genomic_DNA"/>
</dbReference>
<dbReference type="Proteomes" id="UP001629113">
    <property type="component" value="Unassembled WGS sequence"/>
</dbReference>
<sequence length="188" mass="21164">MDPKALPGVNSEVADPSNAVEPSRKAEAATKAQPDADFEGSRPETASNSNKFSGSGSNNEDARPGNQLYRRFQYAYPSYTGTYCNFFNALGIVLHCDDAGRHVPNDCMDAFTNAAHECSFWPGKHTMSILRSSQEYAIMAVGMFPHEVVLYDLIHEYRNGEMREFFRAFDRSWDGRWGLAVENADYYY</sequence>
<evidence type="ECO:0000313" key="3">
    <source>
        <dbReference type="Proteomes" id="UP001629113"/>
    </source>
</evidence>
<evidence type="ECO:0000256" key="1">
    <source>
        <dbReference type="SAM" id="MobiDB-lite"/>
    </source>
</evidence>
<feature type="region of interest" description="Disordered" evidence="1">
    <location>
        <begin position="1"/>
        <end position="64"/>
    </location>
</feature>
<organism evidence="2 3">
    <name type="scientific">Phlyctema vagabunda</name>
    <dbReference type="NCBI Taxonomy" id="108571"/>
    <lineage>
        <taxon>Eukaryota</taxon>
        <taxon>Fungi</taxon>
        <taxon>Dikarya</taxon>
        <taxon>Ascomycota</taxon>
        <taxon>Pezizomycotina</taxon>
        <taxon>Leotiomycetes</taxon>
        <taxon>Helotiales</taxon>
        <taxon>Dermateaceae</taxon>
        <taxon>Phlyctema</taxon>
    </lineage>
</organism>
<proteinExistence type="predicted"/>
<protein>
    <submittedName>
        <fullName evidence="2">Uncharacterized protein</fullName>
    </submittedName>
</protein>
<gene>
    <name evidence="2" type="ORF">PVAG01_03794</name>
</gene>
<reference evidence="2 3" key="1">
    <citation type="submission" date="2024-06" db="EMBL/GenBank/DDBJ databases">
        <title>Complete genome of Phlyctema vagabunda strain 19-DSS-EL-015.</title>
        <authorList>
            <person name="Fiorenzani C."/>
        </authorList>
    </citation>
    <scope>NUCLEOTIDE SEQUENCE [LARGE SCALE GENOMIC DNA]</scope>
    <source>
        <strain evidence="2 3">19-DSS-EL-015</strain>
    </source>
</reference>
<accession>A0ABR4PME7</accession>
<keyword evidence="3" id="KW-1185">Reference proteome</keyword>
<comment type="caution">
    <text evidence="2">The sequence shown here is derived from an EMBL/GenBank/DDBJ whole genome shotgun (WGS) entry which is preliminary data.</text>
</comment>
<evidence type="ECO:0000313" key="2">
    <source>
        <dbReference type="EMBL" id="KAL3424513.1"/>
    </source>
</evidence>